<keyword evidence="2" id="KW-1185">Reference proteome</keyword>
<organism evidence="1 2">
    <name type="scientific">Micromonospora qiuiae</name>
    <dbReference type="NCBI Taxonomy" id="502268"/>
    <lineage>
        <taxon>Bacteria</taxon>
        <taxon>Bacillati</taxon>
        <taxon>Actinomycetota</taxon>
        <taxon>Actinomycetes</taxon>
        <taxon>Micromonosporales</taxon>
        <taxon>Micromonosporaceae</taxon>
        <taxon>Micromonospora</taxon>
    </lineage>
</organism>
<dbReference type="Gene3D" id="3.10.129.10">
    <property type="entry name" value="Hotdog Thioesterase"/>
    <property type="match status" value="1"/>
</dbReference>
<evidence type="ECO:0000313" key="2">
    <source>
        <dbReference type="Proteomes" id="UP000653076"/>
    </source>
</evidence>
<name>A0ABQ4JGU8_9ACTN</name>
<dbReference type="EMBL" id="BOPC01000086">
    <property type="protein sequence ID" value="GIJ29858.1"/>
    <property type="molecule type" value="Genomic_DNA"/>
</dbReference>
<dbReference type="RefSeq" id="WP_204037304.1">
    <property type="nucleotide sequence ID" value="NZ_BOPC01000086.1"/>
</dbReference>
<reference evidence="1 2" key="1">
    <citation type="submission" date="2021-01" db="EMBL/GenBank/DDBJ databases">
        <title>Whole genome shotgun sequence of Verrucosispora qiuiae NBRC 106684.</title>
        <authorList>
            <person name="Komaki H."/>
            <person name="Tamura T."/>
        </authorList>
    </citation>
    <scope>NUCLEOTIDE SEQUENCE [LARGE SCALE GENOMIC DNA]</scope>
    <source>
        <strain evidence="1 2">NBRC 106684</strain>
    </source>
</reference>
<dbReference type="SUPFAM" id="SSF54637">
    <property type="entry name" value="Thioesterase/thiol ester dehydrase-isomerase"/>
    <property type="match status" value="1"/>
</dbReference>
<evidence type="ECO:0000313" key="1">
    <source>
        <dbReference type="EMBL" id="GIJ29858.1"/>
    </source>
</evidence>
<gene>
    <name evidence="1" type="ORF">Vqi01_50200</name>
</gene>
<accession>A0ABQ4JGU8</accession>
<sequence>MSGSYVETPAVEVTDELIRTIVSSGGYTHPLFNPTPGQRAEGVDAPLPGQGVLLLAGGLVEQSGILDRAIALLELRSVVFHSMVRAGAWLRVRLTPGPVRHTHSGKAIQEFAWQVVDGAGAAVAEATAVMLMADPVKER</sequence>
<dbReference type="Proteomes" id="UP000653076">
    <property type="component" value="Unassembled WGS sequence"/>
</dbReference>
<comment type="caution">
    <text evidence="1">The sequence shown here is derived from an EMBL/GenBank/DDBJ whole genome shotgun (WGS) entry which is preliminary data.</text>
</comment>
<dbReference type="InterPro" id="IPR029069">
    <property type="entry name" value="HotDog_dom_sf"/>
</dbReference>
<protein>
    <submittedName>
        <fullName evidence="1">Uncharacterized protein</fullName>
    </submittedName>
</protein>
<proteinExistence type="predicted"/>